<feature type="non-terminal residue" evidence="2">
    <location>
        <position position="196"/>
    </location>
</feature>
<gene>
    <name evidence="2" type="ORF">SINV_16170</name>
</gene>
<feature type="domain" description="DUF8207" evidence="1">
    <location>
        <begin position="134"/>
        <end position="196"/>
    </location>
</feature>
<feature type="non-terminal residue" evidence="2">
    <location>
        <position position="1"/>
    </location>
</feature>
<evidence type="ECO:0000259" key="1">
    <source>
        <dbReference type="Pfam" id="PF26634"/>
    </source>
</evidence>
<dbReference type="Pfam" id="PF26634">
    <property type="entry name" value="DUF8207"/>
    <property type="match status" value="1"/>
</dbReference>
<evidence type="ECO:0000313" key="2">
    <source>
        <dbReference type="EMBL" id="EFZ17439.1"/>
    </source>
</evidence>
<dbReference type="InterPro" id="IPR058520">
    <property type="entry name" value="DUF8207"/>
</dbReference>
<proteinExistence type="predicted"/>
<dbReference type="AlphaFoldDB" id="E9IPR5"/>
<dbReference type="HOGENOM" id="CLU_1393354_0_0_1"/>
<organism>
    <name type="scientific">Solenopsis invicta</name>
    <name type="common">Red imported fire ant</name>
    <name type="synonym">Solenopsis wagneri</name>
    <dbReference type="NCBI Taxonomy" id="13686"/>
    <lineage>
        <taxon>Eukaryota</taxon>
        <taxon>Metazoa</taxon>
        <taxon>Ecdysozoa</taxon>
        <taxon>Arthropoda</taxon>
        <taxon>Hexapoda</taxon>
        <taxon>Insecta</taxon>
        <taxon>Pterygota</taxon>
        <taxon>Neoptera</taxon>
        <taxon>Endopterygota</taxon>
        <taxon>Hymenoptera</taxon>
        <taxon>Apocrita</taxon>
        <taxon>Aculeata</taxon>
        <taxon>Formicoidea</taxon>
        <taxon>Formicidae</taxon>
        <taxon>Myrmicinae</taxon>
        <taxon>Solenopsis</taxon>
    </lineage>
</organism>
<reference evidence="2" key="1">
    <citation type="journal article" date="2011" name="Proc. Natl. Acad. Sci. U.S.A.">
        <title>The genome of the fire ant Solenopsis invicta.</title>
        <authorList>
            <person name="Wurm Y."/>
            <person name="Wang J."/>
            <person name="Riba-Grognuz O."/>
            <person name="Corona M."/>
            <person name="Nygaard S."/>
            <person name="Hunt B.G."/>
            <person name="Ingram K.K."/>
            <person name="Falquet L."/>
            <person name="Nipitwattanaphon M."/>
            <person name="Gotzek D."/>
            <person name="Dijkstra M.B."/>
            <person name="Oettler J."/>
            <person name="Comtesse F."/>
            <person name="Shih C.J."/>
            <person name="Wu W.J."/>
            <person name="Yang C.C."/>
            <person name="Thomas J."/>
            <person name="Beaudoing E."/>
            <person name="Pradervand S."/>
            <person name="Flegel V."/>
            <person name="Cook E.D."/>
            <person name="Fabbretti R."/>
            <person name="Stockinger H."/>
            <person name="Long L."/>
            <person name="Farmerie W.G."/>
            <person name="Oakey J."/>
            <person name="Boomsma J.J."/>
            <person name="Pamilo P."/>
            <person name="Yi S.V."/>
            <person name="Heinze J."/>
            <person name="Goodisman M.A."/>
            <person name="Farinelli L."/>
            <person name="Harshman K."/>
            <person name="Hulo N."/>
            <person name="Cerutti L."/>
            <person name="Xenarios I."/>
            <person name="Shoemaker D."/>
            <person name="Keller L."/>
        </authorList>
    </citation>
    <scope>NUCLEOTIDE SEQUENCE [LARGE SCALE GENOMIC DNA]</scope>
</reference>
<name>E9IPR5_SOLIN</name>
<sequence>IVENTVGVENTVENGSKQAESEAFFSGDEEYVEPKRKRSNISFNNSIMTSTPIKLQTVPINFNKVSQMLQDNDLLQNHAPSVEEVFEITDEPLVMSVRQQLETSEGQKKLQIHYGPLGQKYMGAVLSGKKTVNVDNVYGVYFSNTGTMLGNKRIDLHKNNIFIDGKRYKGIQGLYEFIFMKILNADISKNDDVEKY</sequence>
<protein>
    <recommendedName>
        <fullName evidence="1">DUF8207 domain-containing protein</fullName>
    </recommendedName>
</protein>
<accession>E9IPR5</accession>
<dbReference type="EMBL" id="GL764607">
    <property type="protein sequence ID" value="EFZ17439.1"/>
    <property type="molecule type" value="Genomic_DNA"/>
</dbReference>